<dbReference type="EMBL" id="VAUA01000008">
    <property type="protein sequence ID" value="TLP60312.1"/>
    <property type="molecule type" value="Genomic_DNA"/>
</dbReference>
<feature type="transmembrane region" description="Helical" evidence="5">
    <location>
        <begin position="288"/>
        <end position="316"/>
    </location>
</feature>
<keyword evidence="3 5" id="KW-1133">Transmembrane helix</keyword>
<evidence type="ECO:0000256" key="1">
    <source>
        <dbReference type="ARBA" id="ARBA00004141"/>
    </source>
</evidence>
<dbReference type="PANTHER" id="PTHR23501:SF154">
    <property type="entry name" value="MULTIDRUG-EFFLUX TRANSPORTER RV1634-RELATED"/>
    <property type="match status" value="1"/>
</dbReference>
<evidence type="ECO:0000256" key="3">
    <source>
        <dbReference type="ARBA" id="ARBA00022989"/>
    </source>
</evidence>
<evidence type="ECO:0000313" key="7">
    <source>
        <dbReference type="EMBL" id="TLP60312.1"/>
    </source>
</evidence>
<dbReference type="Proteomes" id="UP000305041">
    <property type="component" value="Unassembled WGS sequence"/>
</dbReference>
<keyword evidence="2 5" id="KW-0812">Transmembrane</keyword>
<evidence type="ECO:0000256" key="2">
    <source>
        <dbReference type="ARBA" id="ARBA00022692"/>
    </source>
</evidence>
<feature type="transmembrane region" description="Helical" evidence="5">
    <location>
        <begin position="322"/>
        <end position="345"/>
    </location>
</feature>
<dbReference type="InterPro" id="IPR011701">
    <property type="entry name" value="MFS"/>
</dbReference>
<feature type="transmembrane region" description="Helical" evidence="5">
    <location>
        <begin position="125"/>
        <end position="146"/>
    </location>
</feature>
<name>A0ABY2URZ2_9RHOB</name>
<evidence type="ECO:0000256" key="5">
    <source>
        <dbReference type="SAM" id="Phobius"/>
    </source>
</evidence>
<feature type="transmembrane region" description="Helical" evidence="5">
    <location>
        <begin position="454"/>
        <end position="477"/>
    </location>
</feature>
<evidence type="ECO:0000259" key="6">
    <source>
        <dbReference type="PROSITE" id="PS50850"/>
    </source>
</evidence>
<feature type="transmembrane region" description="Helical" evidence="5">
    <location>
        <begin position="186"/>
        <end position="206"/>
    </location>
</feature>
<dbReference type="PROSITE" id="PS50850">
    <property type="entry name" value="MFS"/>
    <property type="match status" value="1"/>
</dbReference>
<feature type="transmembrane region" description="Helical" evidence="5">
    <location>
        <begin position="378"/>
        <end position="399"/>
    </location>
</feature>
<feature type="transmembrane region" description="Helical" evidence="5">
    <location>
        <begin position="352"/>
        <end position="372"/>
    </location>
</feature>
<comment type="subcellular location">
    <subcellularLocation>
        <location evidence="1">Membrane</location>
        <topology evidence="1">Multi-pass membrane protein</topology>
    </subcellularLocation>
</comment>
<protein>
    <submittedName>
        <fullName evidence="7">MFS transporter</fullName>
    </submittedName>
</protein>
<comment type="caution">
    <text evidence="7">The sequence shown here is derived from an EMBL/GenBank/DDBJ whole genome shotgun (WGS) entry which is preliminary data.</text>
</comment>
<organism evidence="7 8">
    <name type="scientific">Parasedimentitalea maritima</name>
    <dbReference type="NCBI Taxonomy" id="2578117"/>
    <lineage>
        <taxon>Bacteria</taxon>
        <taxon>Pseudomonadati</taxon>
        <taxon>Pseudomonadota</taxon>
        <taxon>Alphaproteobacteria</taxon>
        <taxon>Rhodobacterales</taxon>
        <taxon>Paracoccaceae</taxon>
        <taxon>Parasedimentitalea</taxon>
    </lineage>
</organism>
<dbReference type="InterPro" id="IPR020846">
    <property type="entry name" value="MFS_dom"/>
</dbReference>
<gene>
    <name evidence="7" type="ORF">FEE96_15735</name>
</gene>
<keyword evidence="8" id="KW-1185">Reference proteome</keyword>
<dbReference type="Pfam" id="PF07690">
    <property type="entry name" value="MFS_1"/>
    <property type="match status" value="1"/>
</dbReference>
<feature type="transmembrane region" description="Helical" evidence="5">
    <location>
        <begin position="158"/>
        <end position="180"/>
    </location>
</feature>
<dbReference type="Gene3D" id="1.20.1250.20">
    <property type="entry name" value="MFS general substrate transporter like domains"/>
    <property type="match status" value="2"/>
</dbReference>
<feature type="transmembrane region" description="Helical" evidence="5">
    <location>
        <begin position="420"/>
        <end position="442"/>
    </location>
</feature>
<evidence type="ECO:0000313" key="8">
    <source>
        <dbReference type="Proteomes" id="UP000305041"/>
    </source>
</evidence>
<proteinExistence type="predicted"/>
<evidence type="ECO:0000256" key="4">
    <source>
        <dbReference type="ARBA" id="ARBA00023136"/>
    </source>
</evidence>
<dbReference type="SUPFAM" id="SSF103473">
    <property type="entry name" value="MFS general substrate transporter"/>
    <property type="match status" value="1"/>
</dbReference>
<feature type="transmembrane region" description="Helical" evidence="5">
    <location>
        <begin position="36"/>
        <end position="57"/>
    </location>
</feature>
<keyword evidence="4 5" id="KW-0472">Membrane</keyword>
<feature type="transmembrane region" description="Helical" evidence="5">
    <location>
        <begin position="100"/>
        <end position="119"/>
    </location>
</feature>
<accession>A0ABY2URZ2</accession>
<dbReference type="InterPro" id="IPR036259">
    <property type="entry name" value="MFS_trans_sf"/>
</dbReference>
<feature type="domain" description="Major facilitator superfamily (MFS) profile" evidence="6">
    <location>
        <begin position="35"/>
        <end position="484"/>
    </location>
</feature>
<feature type="transmembrane region" description="Helical" evidence="5">
    <location>
        <begin position="226"/>
        <end position="243"/>
    </location>
</feature>
<dbReference type="PANTHER" id="PTHR23501">
    <property type="entry name" value="MAJOR FACILITATOR SUPERFAMILY"/>
    <property type="match status" value="1"/>
</dbReference>
<feature type="transmembrane region" description="Helical" evidence="5">
    <location>
        <begin position="69"/>
        <end position="93"/>
    </location>
</feature>
<sequence>MVTVPKPMECPGMTDFQETAPVGWHEILNRDYAAPLVLVCLGVWLHAADSLLVATMMPNIVSDLGGEAYVAWSIALYEIGSIVAGASGAVLVLKMGIRQPMFIAAITFALGCLISAAAFNMPGLLAGRLFQGMGGGGLTALAFIGTGRLFPARLIARVMGAISVLWGSSAFLGPLIGGVFTTYFNWRMGFVFFAIQALFLATFVLFGSRVSEATDNQDRSKPIPVARLLLLSLGVLFIAYAGIEVTALRTPVLLACGLGILATFMVIDGNSPGNRILPKQLFNPRSPVGAALLMTFTLNISTMGLSAYGPLLMVIIHNTPTIVAGYILACVAIGWSCAALIVSGAPEKHDPIYIAVGIALVCISVIGMIYAVANGPVLLVAALATLEGVGYGTAWTFIVRRSKRLAAADDVERLSGALPTTGRLGFAVGASVCGILANYAGFSIDGSADAARTVARTIFTGSLPFAFLAMFAMVCFVSMKPKSTHPKQG</sequence>
<reference evidence="7 8" key="1">
    <citation type="submission" date="2019-05" db="EMBL/GenBank/DDBJ databases">
        <title>Draft genome sequence of Pelagicola sp. DSW4-44.</title>
        <authorList>
            <person name="Oh J."/>
        </authorList>
    </citation>
    <scope>NUCLEOTIDE SEQUENCE [LARGE SCALE GENOMIC DNA]</scope>
    <source>
        <strain evidence="7 8">DSW4-44</strain>
    </source>
</reference>
<feature type="transmembrane region" description="Helical" evidence="5">
    <location>
        <begin position="249"/>
        <end position="267"/>
    </location>
</feature>